<reference evidence="2 3" key="1">
    <citation type="submission" date="2018-11" db="EMBL/GenBank/DDBJ databases">
        <authorList>
            <person name="Da X."/>
        </authorList>
    </citation>
    <scope>NUCLEOTIDE SEQUENCE [LARGE SCALE GENOMIC DNA]</scope>
    <source>
        <strain evidence="2 3">S14-144</strain>
    </source>
</reference>
<evidence type="ECO:0000313" key="3">
    <source>
        <dbReference type="Proteomes" id="UP000268084"/>
    </source>
</evidence>
<organism evidence="2 3">
    <name type="scientific">Nakamurella antarctica</name>
    <dbReference type="NCBI Taxonomy" id="1902245"/>
    <lineage>
        <taxon>Bacteria</taxon>
        <taxon>Bacillati</taxon>
        <taxon>Actinomycetota</taxon>
        <taxon>Actinomycetes</taxon>
        <taxon>Nakamurellales</taxon>
        <taxon>Nakamurellaceae</taxon>
        <taxon>Nakamurella</taxon>
    </lineage>
</organism>
<dbReference type="OrthoDB" id="4939178at2"/>
<dbReference type="KEGG" id="nak:EH165_04415"/>
<protein>
    <submittedName>
        <fullName evidence="2">Uncharacterized protein</fullName>
    </submittedName>
</protein>
<evidence type="ECO:0000313" key="2">
    <source>
        <dbReference type="EMBL" id="AZI57517.1"/>
    </source>
</evidence>
<feature type="transmembrane region" description="Helical" evidence="1">
    <location>
        <begin position="97"/>
        <end position="126"/>
    </location>
</feature>
<keyword evidence="1" id="KW-0472">Membrane</keyword>
<accession>A0A3G8ZL62</accession>
<keyword evidence="3" id="KW-1185">Reference proteome</keyword>
<feature type="transmembrane region" description="Helical" evidence="1">
    <location>
        <begin position="138"/>
        <end position="162"/>
    </location>
</feature>
<keyword evidence="1" id="KW-1133">Transmembrane helix</keyword>
<gene>
    <name evidence="2" type="ORF">EH165_04415</name>
</gene>
<proteinExistence type="predicted"/>
<dbReference type="RefSeq" id="WP_124798202.1">
    <property type="nucleotide sequence ID" value="NZ_CP034170.1"/>
</dbReference>
<dbReference type="Proteomes" id="UP000268084">
    <property type="component" value="Chromosome"/>
</dbReference>
<reference evidence="2 3" key="2">
    <citation type="submission" date="2018-12" db="EMBL/GenBank/DDBJ databases">
        <title>Nakamurella antarcticus sp. nov., isolated from Antarctica South Shetland Islands soil.</title>
        <authorList>
            <person name="Peng F."/>
        </authorList>
    </citation>
    <scope>NUCLEOTIDE SEQUENCE [LARGE SCALE GENOMIC DNA]</scope>
    <source>
        <strain evidence="2 3">S14-144</strain>
    </source>
</reference>
<sequence>MSGTRARELGARQQQLVDTYLGDLRRSMASKDPEEATEVMEAVREHIESALAEIESPTLAQVRGVLDDLGPVERIVDLSTDAPIELGWGRVLAPLSLVVLALLAVLLAGFWFLAVPLGLAAAITGLIQGRRSGGQVRVLYQIAAAIGAAAVLAAAAIGVLLVSGSSG</sequence>
<name>A0A3G8ZL62_9ACTN</name>
<dbReference type="AlphaFoldDB" id="A0A3G8ZL62"/>
<evidence type="ECO:0000256" key="1">
    <source>
        <dbReference type="SAM" id="Phobius"/>
    </source>
</evidence>
<dbReference type="EMBL" id="CP034170">
    <property type="protein sequence ID" value="AZI57517.1"/>
    <property type="molecule type" value="Genomic_DNA"/>
</dbReference>
<keyword evidence="1" id="KW-0812">Transmembrane</keyword>